<evidence type="ECO:0000256" key="8">
    <source>
        <dbReference type="ARBA" id="ARBA00023239"/>
    </source>
</evidence>
<dbReference type="InterPro" id="IPR036237">
    <property type="entry name" value="Xyl_isomerase-like_sf"/>
</dbReference>
<dbReference type="AlphaFoldDB" id="A0A2N0TP14"/>
<keyword evidence="6 9" id="KW-0408">Iron</keyword>
<dbReference type="NCBIfam" id="NF003027">
    <property type="entry name" value="PRK03906.1"/>
    <property type="match status" value="1"/>
</dbReference>
<evidence type="ECO:0000256" key="4">
    <source>
        <dbReference type="ARBA" id="ARBA00007389"/>
    </source>
</evidence>
<dbReference type="STRING" id="447422.SAMN05660903_01809"/>
<dbReference type="GO" id="GO:0030145">
    <property type="term" value="F:manganese ion binding"/>
    <property type="evidence" value="ECO:0007669"/>
    <property type="project" value="TreeGrafter"/>
</dbReference>
<accession>A0A2N0TP14</accession>
<gene>
    <name evidence="9" type="primary">uxuA</name>
    <name evidence="10" type="ORF">APR41_08865</name>
</gene>
<evidence type="ECO:0000256" key="9">
    <source>
        <dbReference type="HAMAP-Rule" id="MF_00106"/>
    </source>
</evidence>
<evidence type="ECO:0000256" key="6">
    <source>
        <dbReference type="ARBA" id="ARBA00023004"/>
    </source>
</evidence>
<reference evidence="10 11" key="1">
    <citation type="submission" date="2015-10" db="EMBL/GenBank/DDBJ databases">
        <title>Draft genome sequence of Salegentibacter salinarum KCTC 12975.</title>
        <authorList>
            <person name="Lin W."/>
            <person name="Zheng Q."/>
        </authorList>
    </citation>
    <scope>NUCLEOTIDE SEQUENCE [LARGE SCALE GENOMIC DNA]</scope>
    <source>
        <strain evidence="10 11">KCTC 12975</strain>
    </source>
</reference>
<dbReference type="PANTHER" id="PTHR30387">
    <property type="entry name" value="MANNONATE DEHYDRATASE"/>
    <property type="match status" value="1"/>
</dbReference>
<dbReference type="EMBL" id="LKTS01000046">
    <property type="protein sequence ID" value="PKD16446.1"/>
    <property type="molecule type" value="Genomic_DNA"/>
</dbReference>
<dbReference type="RefSeq" id="WP_079712900.1">
    <property type="nucleotide sequence ID" value="NZ_FUZC01000006.1"/>
</dbReference>
<evidence type="ECO:0000256" key="1">
    <source>
        <dbReference type="ARBA" id="ARBA00001794"/>
    </source>
</evidence>
<evidence type="ECO:0000256" key="3">
    <source>
        <dbReference type="ARBA" id="ARBA00004892"/>
    </source>
</evidence>
<organism evidence="10 11">
    <name type="scientific">Salegentibacter salinarum</name>
    <dbReference type="NCBI Taxonomy" id="447422"/>
    <lineage>
        <taxon>Bacteria</taxon>
        <taxon>Pseudomonadati</taxon>
        <taxon>Bacteroidota</taxon>
        <taxon>Flavobacteriia</taxon>
        <taxon>Flavobacteriales</taxon>
        <taxon>Flavobacteriaceae</taxon>
        <taxon>Salegentibacter</taxon>
    </lineage>
</organism>
<dbReference type="GO" id="GO:0008927">
    <property type="term" value="F:mannonate dehydratase activity"/>
    <property type="evidence" value="ECO:0007669"/>
    <property type="project" value="UniProtKB-UniRule"/>
</dbReference>
<evidence type="ECO:0000256" key="2">
    <source>
        <dbReference type="ARBA" id="ARBA00002713"/>
    </source>
</evidence>
<dbReference type="Gene3D" id="3.20.20.150">
    <property type="entry name" value="Divalent-metal-dependent TIM barrel enzymes"/>
    <property type="match status" value="2"/>
</dbReference>
<keyword evidence="7 9" id="KW-0464">Manganese</keyword>
<proteinExistence type="inferred from homology"/>
<keyword evidence="11" id="KW-1185">Reference proteome</keyword>
<dbReference type="UniPathway" id="UPA00246"/>
<dbReference type="HAMAP" id="MF_00106">
    <property type="entry name" value="UxuA"/>
    <property type="match status" value="1"/>
</dbReference>
<dbReference type="SUPFAM" id="SSF51658">
    <property type="entry name" value="Xylose isomerase-like"/>
    <property type="match status" value="1"/>
</dbReference>
<dbReference type="GO" id="GO:0008198">
    <property type="term" value="F:ferrous iron binding"/>
    <property type="evidence" value="ECO:0007669"/>
    <property type="project" value="TreeGrafter"/>
</dbReference>
<dbReference type="PANTHER" id="PTHR30387:SF2">
    <property type="entry name" value="MANNONATE DEHYDRATASE"/>
    <property type="match status" value="1"/>
</dbReference>
<comment type="cofactor">
    <cofactor evidence="9">
        <name>Fe(2+)</name>
        <dbReference type="ChEBI" id="CHEBI:29033"/>
    </cofactor>
    <cofactor evidence="9">
        <name>Mn(2+)</name>
        <dbReference type="ChEBI" id="CHEBI:29035"/>
    </cofactor>
</comment>
<comment type="caution">
    <text evidence="10">The sequence shown here is derived from an EMBL/GenBank/DDBJ whole genome shotgun (WGS) entry which is preliminary data.</text>
</comment>
<dbReference type="Pfam" id="PF03786">
    <property type="entry name" value="UxuA"/>
    <property type="match status" value="1"/>
</dbReference>
<sequence length="399" mass="45642">MIFEQSWRWYGPKDPVSLDMIKQAGANGVVTALHHIPVGEVWTVAEIEERIAELKESNKKNPFKLHWNVVESLPLHDAIKRGKPERDKFIENYKISLRNLGKCGVKTVCYNFMPVLDWLRTNVKFKLEDGSTALLHDKVELAVFDLFILKRENAESDYSEEIQKEAKQRFKAKTSEELEVLKQSMLMALPGDEKGFTIEKLKNELAAYDGISAERLREHLVYFLKEVIPVAEQSGVNMAIHPDDPPWPVFGLPRIVSNAEDLDYLFETVPSTANGLTFCSGSLGASATNHLTEIISKYYERIHFVHLRSVQREKSDYFYEANHLEGSAGMYDLVRTFFELQQKNDRKPLPMRPDHGHEMMCDQKKQFYPGYSAIGRMRGLAELRGLEAGISTTLNKTNS</sequence>
<keyword evidence="8 9" id="KW-0456">Lyase</keyword>
<evidence type="ECO:0000256" key="5">
    <source>
        <dbReference type="ARBA" id="ARBA00012927"/>
    </source>
</evidence>
<dbReference type="EC" id="4.2.1.8" evidence="5 9"/>
<dbReference type="NCBIfam" id="TIGR00695">
    <property type="entry name" value="uxuA"/>
    <property type="match status" value="1"/>
</dbReference>
<dbReference type="OrthoDB" id="9780250at2"/>
<protein>
    <recommendedName>
        <fullName evidence="5 9">Mannonate dehydratase</fullName>
        <ecNumber evidence="5 9">4.2.1.8</ecNumber>
    </recommendedName>
    <alternativeName>
        <fullName evidence="9">D-mannonate hydro-lyase</fullName>
    </alternativeName>
</protein>
<name>A0A2N0TP14_9FLAO</name>
<comment type="catalytic activity">
    <reaction evidence="1 9">
        <text>D-mannonate = 2-dehydro-3-deoxy-D-gluconate + H2O</text>
        <dbReference type="Rhea" id="RHEA:20097"/>
        <dbReference type="ChEBI" id="CHEBI:15377"/>
        <dbReference type="ChEBI" id="CHEBI:17767"/>
        <dbReference type="ChEBI" id="CHEBI:57990"/>
        <dbReference type="EC" id="4.2.1.8"/>
    </reaction>
</comment>
<evidence type="ECO:0000313" key="11">
    <source>
        <dbReference type="Proteomes" id="UP000232673"/>
    </source>
</evidence>
<evidence type="ECO:0000313" key="10">
    <source>
        <dbReference type="EMBL" id="PKD16446.1"/>
    </source>
</evidence>
<dbReference type="InterPro" id="IPR004628">
    <property type="entry name" value="Man_deHydtase"/>
</dbReference>
<comment type="pathway">
    <text evidence="3 9">Carbohydrate metabolism; pentose and glucuronate interconversion.</text>
</comment>
<comment type="similarity">
    <text evidence="4 9">Belongs to the mannonate dehydratase family.</text>
</comment>
<evidence type="ECO:0000256" key="7">
    <source>
        <dbReference type="ARBA" id="ARBA00023211"/>
    </source>
</evidence>
<dbReference type="GO" id="GO:0042840">
    <property type="term" value="P:D-glucuronate catabolic process"/>
    <property type="evidence" value="ECO:0007669"/>
    <property type="project" value="TreeGrafter"/>
</dbReference>
<dbReference type="Proteomes" id="UP000232673">
    <property type="component" value="Unassembled WGS sequence"/>
</dbReference>
<comment type="function">
    <text evidence="2 9">Catalyzes the dehydration of D-mannonate.</text>
</comment>
<dbReference type="PIRSF" id="PIRSF016049">
    <property type="entry name" value="Man_dehyd"/>
    <property type="match status" value="1"/>
</dbReference>